<reference evidence="2" key="1">
    <citation type="journal article" date="2017" name="Genome Biol. Evol.">
        <title>Comparative Genomic Analysis Identifies a Campylobacter Clade Deficient in Selenium Metabolism.</title>
        <authorList>
            <person name="Miller W.G."/>
            <person name="Yee E."/>
            <person name="Lopes B.S."/>
            <person name="Chapman M.H."/>
            <person name="Huynh S."/>
            <person name="Bono J.L."/>
            <person name="Parker C.T."/>
            <person name="Strachan N.J.C."/>
            <person name="Forbes K.J."/>
        </authorList>
    </citation>
    <scope>NUCLEOTIDE SEQUENCE [LARGE SCALE GENOMIC DNA]</scope>
    <source>
        <strain evidence="2">RM6137</strain>
    </source>
</reference>
<evidence type="ECO:0008006" key="3">
    <source>
        <dbReference type="Google" id="ProtNLM"/>
    </source>
</evidence>
<sequence length="173" mass="19797">MKNILLSLMIILLFSGCFTNKPKCNDESVKSVLKEILDSDEWIYVEYGLNEQSLRALLIRSGGMGLRELEAASTTEMLGVFYFKPILDIKEYANEVVYTNFSDFITEDSDSKDSTYCKATLTITYPQMPEEMFKRYKNGVLEGALFKGGDVEKTIQYSARYTDDGKKIYVELF</sequence>
<dbReference type="KEGG" id="camy:CSUIS_0500"/>
<protein>
    <recommendedName>
        <fullName evidence="3">Lipoprotein</fullName>
    </recommendedName>
</protein>
<proteinExistence type="predicted"/>
<organism evidence="1 2">
    <name type="scientific">Campylobacter porcelli</name>
    <dbReference type="NCBI Taxonomy" id="1660073"/>
    <lineage>
        <taxon>Bacteria</taxon>
        <taxon>Pseudomonadati</taxon>
        <taxon>Campylobacterota</taxon>
        <taxon>Epsilonproteobacteria</taxon>
        <taxon>Campylobacterales</taxon>
        <taxon>Campylobacteraceae</taxon>
        <taxon>Campylobacter</taxon>
    </lineage>
</organism>
<evidence type="ECO:0000313" key="2">
    <source>
        <dbReference type="Proteomes" id="UP000194260"/>
    </source>
</evidence>
<dbReference type="PROSITE" id="PS51257">
    <property type="entry name" value="PROKAR_LIPOPROTEIN"/>
    <property type="match status" value="1"/>
</dbReference>
<dbReference type="Proteomes" id="UP000194260">
    <property type="component" value="Chromosome"/>
</dbReference>
<evidence type="ECO:0000313" key="1">
    <source>
        <dbReference type="EMBL" id="ARR00331.1"/>
    </source>
</evidence>
<dbReference type="RefSeq" id="WP_086242573.1">
    <property type="nucleotide sequence ID" value="NZ_CP018789.1"/>
</dbReference>
<name>A0A1X9SVR6_9BACT</name>
<accession>A0A1X9SVR6</accession>
<dbReference type="AlphaFoldDB" id="A0A1X9SVR6"/>
<gene>
    <name evidence="1" type="ORF">CSUIS_0500</name>
</gene>
<dbReference type="STRING" id="1660073.CSUIS_0500"/>
<dbReference type="EMBL" id="CP018789">
    <property type="protein sequence ID" value="ARR00331.1"/>
    <property type="molecule type" value="Genomic_DNA"/>
</dbReference>